<accession>A0A0P7YB20</accession>
<dbReference type="EMBL" id="LJZQ01000029">
    <property type="protein sequence ID" value="KPQ27413.1"/>
    <property type="molecule type" value="Genomic_DNA"/>
</dbReference>
<comment type="caution">
    <text evidence="2">The sequence shown here is derived from an EMBL/GenBank/DDBJ whole genome shotgun (WGS) entry which is preliminary data.</text>
</comment>
<dbReference type="PATRIC" id="fig|1305731.5.peg.1809"/>
<name>A0A0P7YB20_9GAMM</name>
<proteinExistence type="predicted"/>
<evidence type="ECO:0000256" key="1">
    <source>
        <dbReference type="SAM" id="Phobius"/>
    </source>
</evidence>
<dbReference type="Proteomes" id="UP000050416">
    <property type="component" value="Unassembled WGS sequence"/>
</dbReference>
<evidence type="ECO:0000313" key="2">
    <source>
        <dbReference type="EMBL" id="KPQ27413.1"/>
    </source>
</evidence>
<feature type="transmembrane region" description="Helical" evidence="1">
    <location>
        <begin position="245"/>
        <end position="263"/>
    </location>
</feature>
<keyword evidence="1" id="KW-0812">Transmembrane</keyword>
<sequence>MDKETFRKMNRSVNDMIQRESDIQNGEYYKMALDDLKRNNIDRDLMAYCESRCDFDRRKAAALYVREAAKKYRKTYEPYGEQESSDDWSDDYAASDSYTIRKRERQRALREAEELRKSNDELRRRRLMNARYRDESHKSQTDKNINVNASDSVDEVDSTILEHNKNFRPAQSDQEILEKYLKPWVGAIIFYTIGVIMFSSFGEDLRNLLSISTGIGGWFMFTAARGALVSSYYESKGFAKKPANYLQKMFLVSFFVTVFLLSIPSL</sequence>
<feature type="transmembrane region" description="Helical" evidence="1">
    <location>
        <begin position="208"/>
        <end position="233"/>
    </location>
</feature>
<feature type="transmembrane region" description="Helical" evidence="1">
    <location>
        <begin position="184"/>
        <end position="202"/>
    </location>
</feature>
<dbReference type="AlphaFoldDB" id="A0A0P7YB20"/>
<keyword evidence="1" id="KW-1133">Transmembrane helix</keyword>
<evidence type="ECO:0000313" key="3">
    <source>
        <dbReference type="Proteomes" id="UP000050416"/>
    </source>
</evidence>
<organism evidence="2 3">
    <name type="scientific">Marinobacter excellens HL-55</name>
    <dbReference type="NCBI Taxonomy" id="1305731"/>
    <lineage>
        <taxon>Bacteria</taxon>
        <taxon>Pseudomonadati</taxon>
        <taxon>Pseudomonadota</taxon>
        <taxon>Gammaproteobacteria</taxon>
        <taxon>Pseudomonadales</taxon>
        <taxon>Marinobacteraceae</taxon>
        <taxon>Marinobacter</taxon>
    </lineage>
</organism>
<reference evidence="2 3" key="1">
    <citation type="submission" date="2015-09" db="EMBL/GenBank/DDBJ databases">
        <title>Identification and resolution of microdiversity through metagenomic sequencing of parallel consortia.</title>
        <authorList>
            <person name="Nelson W.C."/>
            <person name="Romine M.F."/>
            <person name="Lindemann S.R."/>
        </authorList>
    </citation>
    <scope>NUCLEOTIDE SEQUENCE [LARGE SCALE GENOMIC DNA]</scope>
    <source>
        <strain evidence="2">HL-55</strain>
    </source>
</reference>
<gene>
    <name evidence="2" type="ORF">HLUCCX14_15190</name>
</gene>
<dbReference type="STRING" id="1305731.GCA_000934705_03200"/>
<keyword evidence="1" id="KW-0472">Membrane</keyword>
<protein>
    <submittedName>
        <fullName evidence="2">Uncharacterized protein</fullName>
    </submittedName>
</protein>